<dbReference type="GO" id="GO:0043590">
    <property type="term" value="C:bacterial nucleoid"/>
    <property type="evidence" value="ECO:0007669"/>
    <property type="project" value="TreeGrafter"/>
</dbReference>
<proteinExistence type="inferred from homology"/>
<keyword evidence="7 9" id="KW-0234">DNA repair</keyword>
<dbReference type="NCBIfam" id="NF008121">
    <property type="entry name" value="PRK10869.1"/>
    <property type="match status" value="1"/>
</dbReference>
<feature type="coiled-coil region" evidence="10">
    <location>
        <begin position="331"/>
        <end position="383"/>
    </location>
</feature>
<keyword evidence="13" id="KW-1185">Reference proteome</keyword>
<dbReference type="GO" id="GO:0006281">
    <property type="term" value="P:DNA repair"/>
    <property type="evidence" value="ECO:0007669"/>
    <property type="project" value="UniProtKB-KW"/>
</dbReference>
<dbReference type="PIRSF" id="PIRSF003128">
    <property type="entry name" value="RecN"/>
    <property type="match status" value="1"/>
</dbReference>
<dbReference type="EMBL" id="CP110232">
    <property type="protein sequence ID" value="WEG73849.1"/>
    <property type="molecule type" value="Genomic_DNA"/>
</dbReference>
<dbReference type="PANTHER" id="PTHR11059">
    <property type="entry name" value="DNA REPAIR PROTEIN RECN"/>
    <property type="match status" value="1"/>
</dbReference>
<evidence type="ECO:0000256" key="8">
    <source>
        <dbReference type="ARBA" id="ARBA00033408"/>
    </source>
</evidence>
<dbReference type="GO" id="GO:0009432">
    <property type="term" value="P:SOS response"/>
    <property type="evidence" value="ECO:0007669"/>
    <property type="project" value="TreeGrafter"/>
</dbReference>
<evidence type="ECO:0000256" key="10">
    <source>
        <dbReference type="SAM" id="Coils"/>
    </source>
</evidence>
<dbReference type="FunFam" id="3.40.50.300:FF:000356">
    <property type="entry name" value="DNA repair protein RecN"/>
    <property type="match status" value="1"/>
</dbReference>
<organism evidence="12 13">
    <name type="scientific">Vagococcus intermedius</name>
    <dbReference type="NCBI Taxonomy" id="2991418"/>
    <lineage>
        <taxon>Bacteria</taxon>
        <taxon>Bacillati</taxon>
        <taxon>Bacillota</taxon>
        <taxon>Bacilli</taxon>
        <taxon>Lactobacillales</taxon>
        <taxon>Enterococcaceae</taxon>
        <taxon>Vagococcus</taxon>
    </lineage>
</organism>
<name>A0AAF0CVX0_9ENTE</name>
<dbReference type="InterPro" id="IPR027417">
    <property type="entry name" value="P-loop_NTPase"/>
</dbReference>
<keyword evidence="6" id="KW-0067">ATP-binding</keyword>
<evidence type="ECO:0000256" key="5">
    <source>
        <dbReference type="ARBA" id="ARBA00022763"/>
    </source>
</evidence>
<dbReference type="InterPro" id="IPR004604">
    <property type="entry name" value="DNA_recomb/repair_RecN"/>
</dbReference>
<gene>
    <name evidence="12" type="primary">recN</name>
    <name evidence="12" type="ORF">OL234_02750</name>
</gene>
<keyword evidence="5 9" id="KW-0227">DNA damage</keyword>
<dbReference type="Pfam" id="PF02463">
    <property type="entry name" value="SMC_N"/>
    <property type="match status" value="1"/>
</dbReference>
<protein>
    <recommendedName>
        <fullName evidence="3 9">DNA repair protein RecN</fullName>
    </recommendedName>
    <alternativeName>
        <fullName evidence="8 9">Recombination protein N</fullName>
    </alternativeName>
</protein>
<keyword evidence="4" id="KW-0547">Nucleotide-binding</keyword>
<dbReference type="GO" id="GO:0005524">
    <property type="term" value="F:ATP binding"/>
    <property type="evidence" value="ECO:0007669"/>
    <property type="project" value="UniProtKB-KW"/>
</dbReference>
<accession>A0AAF0CVX0</accession>
<evidence type="ECO:0000259" key="11">
    <source>
        <dbReference type="Pfam" id="PF02463"/>
    </source>
</evidence>
<evidence type="ECO:0000256" key="2">
    <source>
        <dbReference type="ARBA" id="ARBA00009441"/>
    </source>
</evidence>
<evidence type="ECO:0000256" key="4">
    <source>
        <dbReference type="ARBA" id="ARBA00022741"/>
    </source>
</evidence>
<evidence type="ECO:0000256" key="3">
    <source>
        <dbReference type="ARBA" id="ARBA00021315"/>
    </source>
</evidence>
<comment type="similarity">
    <text evidence="2 9">Belongs to the RecN family.</text>
</comment>
<dbReference type="KEGG" id="vie:OL234_02750"/>
<evidence type="ECO:0000256" key="9">
    <source>
        <dbReference type="PIRNR" id="PIRNR003128"/>
    </source>
</evidence>
<dbReference type="AlphaFoldDB" id="A0AAF0CVX0"/>
<comment type="function">
    <text evidence="1 9">May be involved in recombinational repair of damaged DNA.</text>
</comment>
<dbReference type="PANTHER" id="PTHR11059:SF0">
    <property type="entry name" value="DNA REPAIR PROTEIN RECN"/>
    <property type="match status" value="1"/>
</dbReference>
<keyword evidence="10" id="KW-0175">Coiled coil</keyword>
<dbReference type="CDD" id="cd03241">
    <property type="entry name" value="ABC_RecN"/>
    <property type="match status" value="2"/>
</dbReference>
<evidence type="ECO:0000256" key="6">
    <source>
        <dbReference type="ARBA" id="ARBA00022840"/>
    </source>
</evidence>
<dbReference type="SUPFAM" id="SSF52540">
    <property type="entry name" value="P-loop containing nucleoside triphosphate hydrolases"/>
    <property type="match status" value="2"/>
</dbReference>
<reference evidence="12" key="1">
    <citation type="submission" date="2022-10" db="EMBL/GenBank/DDBJ databases">
        <title>Vagococcus sp. isolated from poultry meat.</title>
        <authorList>
            <person name="Johansson P."/>
            <person name="Bjorkroth J."/>
        </authorList>
    </citation>
    <scope>NUCLEOTIDE SEQUENCE</scope>
    <source>
        <strain evidence="12">STAA11</strain>
    </source>
</reference>
<evidence type="ECO:0000313" key="13">
    <source>
        <dbReference type="Proteomes" id="UP001179647"/>
    </source>
</evidence>
<dbReference type="GO" id="GO:0006310">
    <property type="term" value="P:DNA recombination"/>
    <property type="evidence" value="ECO:0007669"/>
    <property type="project" value="InterPro"/>
</dbReference>
<dbReference type="Proteomes" id="UP001179647">
    <property type="component" value="Chromosome"/>
</dbReference>
<dbReference type="Gene3D" id="3.40.50.300">
    <property type="entry name" value="P-loop containing nucleotide triphosphate hydrolases"/>
    <property type="match status" value="2"/>
</dbReference>
<dbReference type="FunFam" id="3.40.50.300:FF:000319">
    <property type="entry name" value="DNA repair protein RecN"/>
    <property type="match status" value="1"/>
</dbReference>
<feature type="domain" description="RecF/RecN/SMC N-terminal" evidence="11">
    <location>
        <begin position="1"/>
        <end position="510"/>
    </location>
</feature>
<dbReference type="NCBIfam" id="TIGR00634">
    <property type="entry name" value="recN"/>
    <property type="match status" value="1"/>
</dbReference>
<evidence type="ECO:0000256" key="7">
    <source>
        <dbReference type="ARBA" id="ARBA00023204"/>
    </source>
</evidence>
<evidence type="ECO:0000313" key="12">
    <source>
        <dbReference type="EMBL" id="WEG73849.1"/>
    </source>
</evidence>
<evidence type="ECO:0000256" key="1">
    <source>
        <dbReference type="ARBA" id="ARBA00003618"/>
    </source>
</evidence>
<dbReference type="RefSeq" id="WP_275469649.1">
    <property type="nucleotide sequence ID" value="NZ_CP110232.1"/>
</dbReference>
<dbReference type="InterPro" id="IPR003395">
    <property type="entry name" value="RecF/RecN/SMC_N"/>
</dbReference>
<sequence>MLQELAIENFAIISSLQVSFGEGMTTLTGETGAGKSIIIDAVGLLMGGRGSTDYIRQGATKCLLEGQFIVGKANKLPLLLEELSIDLTDGTVIISREINQSGKNVCRVNGRLVNTTVLREIGTYLVDIHGQNEHQELMQADHHLNLLDQYASDQLPNLKETYKQIYQSYKKTLKRVKNKQTNEKEFAQRLDMLTFQSQEIESADLRIGEESELKEERQRLANYHKVMAALNNTYDALSGGETSSLDGVGFAMNEMMDIENLATEYSDISETIKNSYYQLQEVANEALRCVDALEVDEGRLDEIETRLDVIRQLKRKYGESEEQILSYWQEINEELLASTQFEQQNEQLEKELATLETALIKAADELSLERKKVARKLEEAILKELAELYLEKTLFEVRFFESDNPIYQESGQDSVEFYITTNPGEPLKPLVKVASGGELSRVMLALKTIFSQLHGMTSIVFDEVDTGVSGRVAQAIANKIHQISQRSQVLCITHLPQVAAVADTQYYIEKNIVGERTETSLYLLTHDERVLEVGRMLAGDEITPLTIEHAKELLALAKK</sequence>